<comment type="caution">
    <text evidence="2">The sequence shown here is derived from an EMBL/GenBank/DDBJ whole genome shotgun (WGS) entry which is preliminary data.</text>
</comment>
<dbReference type="AlphaFoldDB" id="A0AAX6FKY4"/>
<feature type="signal peptide" evidence="1">
    <location>
        <begin position="1"/>
        <end position="18"/>
    </location>
</feature>
<reference evidence="2" key="1">
    <citation type="journal article" date="2023" name="GigaByte">
        <title>Genome assembly of the bearded iris, Iris pallida Lam.</title>
        <authorList>
            <person name="Bruccoleri R.E."/>
            <person name="Oakeley E.J."/>
            <person name="Faust A.M.E."/>
            <person name="Altorfer M."/>
            <person name="Dessus-Babus S."/>
            <person name="Burckhardt D."/>
            <person name="Oertli M."/>
            <person name="Naumann U."/>
            <person name="Petersen F."/>
            <person name="Wong J."/>
        </authorList>
    </citation>
    <scope>NUCLEOTIDE SEQUENCE</scope>
    <source>
        <strain evidence="2">GSM-AAB239-AS_SAM_17_03QT</strain>
    </source>
</reference>
<proteinExistence type="predicted"/>
<keyword evidence="2" id="KW-0413">Isomerase</keyword>
<keyword evidence="1" id="KW-0732">Signal</keyword>
<gene>
    <name evidence="2" type="ORF">M6B38_413060</name>
</gene>
<accession>A0AAX6FKY4</accession>
<reference evidence="2" key="2">
    <citation type="submission" date="2023-04" db="EMBL/GenBank/DDBJ databases">
        <authorList>
            <person name="Bruccoleri R.E."/>
            <person name="Oakeley E.J."/>
            <person name="Faust A.-M."/>
            <person name="Dessus-Babus S."/>
            <person name="Altorfer M."/>
            <person name="Burckhardt D."/>
            <person name="Oertli M."/>
            <person name="Naumann U."/>
            <person name="Petersen F."/>
            <person name="Wong J."/>
        </authorList>
    </citation>
    <scope>NUCLEOTIDE SEQUENCE</scope>
    <source>
        <strain evidence="2">GSM-AAB239-AS_SAM_17_03QT</strain>
        <tissue evidence="2">Leaf</tissue>
    </source>
</reference>
<evidence type="ECO:0000256" key="1">
    <source>
        <dbReference type="SAM" id="SignalP"/>
    </source>
</evidence>
<organism evidence="2 3">
    <name type="scientific">Iris pallida</name>
    <name type="common">Sweet iris</name>
    <dbReference type="NCBI Taxonomy" id="29817"/>
    <lineage>
        <taxon>Eukaryota</taxon>
        <taxon>Viridiplantae</taxon>
        <taxon>Streptophyta</taxon>
        <taxon>Embryophyta</taxon>
        <taxon>Tracheophyta</taxon>
        <taxon>Spermatophyta</taxon>
        <taxon>Magnoliopsida</taxon>
        <taxon>Liliopsida</taxon>
        <taxon>Asparagales</taxon>
        <taxon>Iridaceae</taxon>
        <taxon>Iridoideae</taxon>
        <taxon>Irideae</taxon>
        <taxon>Iris</taxon>
    </lineage>
</organism>
<dbReference type="EMBL" id="JANAVB010027998">
    <property type="protein sequence ID" value="KAJ6817074.1"/>
    <property type="molecule type" value="Genomic_DNA"/>
</dbReference>
<sequence length="80" mass="8849">MFHGIWICFYFSCLLIIALRCMDCGYLTAGEKIMGSVICYGSQTASGLPVPAANLPSILNLCLKVAMSWNGIHYLHKTIY</sequence>
<dbReference type="Proteomes" id="UP001140949">
    <property type="component" value="Unassembled WGS sequence"/>
</dbReference>
<name>A0AAX6FKY4_IRIPA</name>
<evidence type="ECO:0000313" key="2">
    <source>
        <dbReference type="EMBL" id="KAJ6817074.1"/>
    </source>
</evidence>
<keyword evidence="3" id="KW-1185">Reference proteome</keyword>
<dbReference type="GO" id="GO:0016853">
    <property type="term" value="F:isomerase activity"/>
    <property type="evidence" value="ECO:0007669"/>
    <property type="project" value="UniProtKB-KW"/>
</dbReference>
<feature type="chain" id="PRO_5043500713" evidence="1">
    <location>
        <begin position="19"/>
        <end position="80"/>
    </location>
</feature>
<evidence type="ECO:0000313" key="3">
    <source>
        <dbReference type="Proteomes" id="UP001140949"/>
    </source>
</evidence>
<protein>
    <submittedName>
        <fullName evidence="2">Prolycopene isomerase, chloroplastic</fullName>
    </submittedName>
</protein>